<keyword evidence="1" id="KW-0472">Membrane</keyword>
<feature type="transmembrane region" description="Helical" evidence="1">
    <location>
        <begin position="6"/>
        <end position="26"/>
    </location>
</feature>
<comment type="caution">
    <text evidence="2">The sequence shown here is derived from an EMBL/GenBank/DDBJ whole genome shotgun (WGS) entry which is preliminary data.</text>
</comment>
<keyword evidence="1" id="KW-0812">Transmembrane</keyword>
<gene>
    <name evidence="2" type="ORF">GGQ67_001734</name>
</gene>
<dbReference type="GO" id="GO:0003676">
    <property type="term" value="F:nucleic acid binding"/>
    <property type="evidence" value="ECO:0007669"/>
    <property type="project" value="InterPro"/>
</dbReference>
<dbReference type="Proteomes" id="UP000582090">
    <property type="component" value="Unassembled WGS sequence"/>
</dbReference>
<dbReference type="Pfam" id="PF06961">
    <property type="entry name" value="DUF1294"/>
    <property type="match status" value="1"/>
</dbReference>
<organism evidence="2 3">
    <name type="scientific">Rhizobium metallidurans</name>
    <dbReference type="NCBI Taxonomy" id="1265931"/>
    <lineage>
        <taxon>Bacteria</taxon>
        <taxon>Pseudomonadati</taxon>
        <taxon>Pseudomonadota</taxon>
        <taxon>Alphaproteobacteria</taxon>
        <taxon>Hyphomicrobiales</taxon>
        <taxon>Rhizobiaceae</taxon>
        <taxon>Rhizobium/Agrobacterium group</taxon>
        <taxon>Rhizobium</taxon>
    </lineage>
</organism>
<evidence type="ECO:0000313" key="2">
    <source>
        <dbReference type="EMBL" id="MBB3964095.1"/>
    </source>
</evidence>
<dbReference type="AlphaFoldDB" id="A0A7W6CN45"/>
<dbReference type="RefSeq" id="WP_183899732.1">
    <property type="nucleotide sequence ID" value="NZ_JACIDW010000003.1"/>
</dbReference>
<sequence>MLLTDLAKIIGLFAAWNGLVFAIYFVDKQAARDGQWRISEKTLLTLAFLAGSPGAVGAQQLLRHKTRKEPFRSELMAICALHLLAVVALVSGITARMLGLI</sequence>
<reference evidence="2 3" key="1">
    <citation type="submission" date="2020-08" db="EMBL/GenBank/DDBJ databases">
        <title>Genomic Encyclopedia of Type Strains, Phase IV (KMG-IV): sequencing the most valuable type-strain genomes for metagenomic binning, comparative biology and taxonomic classification.</title>
        <authorList>
            <person name="Goeker M."/>
        </authorList>
    </citation>
    <scope>NUCLEOTIDE SEQUENCE [LARGE SCALE GENOMIC DNA]</scope>
    <source>
        <strain evidence="2 3">DSM 26575</strain>
    </source>
</reference>
<protein>
    <submittedName>
        <fullName evidence="2">Uncharacterized membrane protein YsdA (DUF1294 family)</fullName>
    </submittedName>
</protein>
<evidence type="ECO:0000313" key="3">
    <source>
        <dbReference type="Proteomes" id="UP000582090"/>
    </source>
</evidence>
<keyword evidence="1" id="KW-1133">Transmembrane helix</keyword>
<dbReference type="InterPro" id="IPR010718">
    <property type="entry name" value="DUF1294"/>
</dbReference>
<keyword evidence="3" id="KW-1185">Reference proteome</keyword>
<name>A0A7W6CN45_9HYPH</name>
<dbReference type="EMBL" id="JACIDW010000003">
    <property type="protein sequence ID" value="MBB3964095.1"/>
    <property type="molecule type" value="Genomic_DNA"/>
</dbReference>
<proteinExistence type="predicted"/>
<dbReference type="PIRSF" id="PIRSF002599">
    <property type="entry name" value="Cold_shock_A"/>
    <property type="match status" value="1"/>
</dbReference>
<accession>A0A7W6CN45</accession>
<feature type="transmembrane region" description="Helical" evidence="1">
    <location>
        <begin position="75"/>
        <end position="98"/>
    </location>
</feature>
<evidence type="ECO:0000256" key="1">
    <source>
        <dbReference type="SAM" id="Phobius"/>
    </source>
</evidence>
<dbReference type="InterPro" id="IPR012156">
    <property type="entry name" value="Cold_shock_CspA"/>
</dbReference>